<dbReference type="RefSeq" id="WP_185684958.1">
    <property type="nucleotide sequence ID" value="NZ_JACLAU010000059.1"/>
</dbReference>
<keyword evidence="6" id="KW-0808">Transferase</keyword>
<dbReference type="InterPro" id="IPR024607">
    <property type="entry name" value="Sulfatase_CS"/>
</dbReference>
<keyword evidence="4" id="KW-0106">Calcium</keyword>
<dbReference type="Proteomes" id="UP000520156">
    <property type="component" value="Unassembled WGS sequence"/>
</dbReference>
<evidence type="ECO:0000256" key="3">
    <source>
        <dbReference type="ARBA" id="ARBA00022801"/>
    </source>
</evidence>
<dbReference type="InterPro" id="IPR011989">
    <property type="entry name" value="ARM-like"/>
</dbReference>
<dbReference type="Gene3D" id="1.25.10.10">
    <property type="entry name" value="Leucine-rich Repeat Variant"/>
    <property type="match status" value="1"/>
</dbReference>
<dbReference type="SUPFAM" id="SSF48371">
    <property type="entry name" value="ARM repeat"/>
    <property type="match status" value="1"/>
</dbReference>
<proteinExistence type="inferred from homology"/>
<dbReference type="Gene3D" id="3.40.720.10">
    <property type="entry name" value="Alkaline Phosphatase, subunit A"/>
    <property type="match status" value="1"/>
</dbReference>
<organism evidence="6 7">
    <name type="scientific">Novosphingobium aerophilum</name>
    <dbReference type="NCBI Taxonomy" id="2839843"/>
    <lineage>
        <taxon>Bacteria</taxon>
        <taxon>Pseudomonadati</taxon>
        <taxon>Pseudomonadota</taxon>
        <taxon>Alphaproteobacteria</taxon>
        <taxon>Sphingomonadales</taxon>
        <taxon>Sphingomonadaceae</taxon>
        <taxon>Novosphingobium</taxon>
    </lineage>
</organism>
<evidence type="ECO:0000259" key="5">
    <source>
        <dbReference type="Pfam" id="PF00884"/>
    </source>
</evidence>
<dbReference type="Pfam" id="PF00884">
    <property type="entry name" value="Sulfatase"/>
    <property type="match status" value="2"/>
</dbReference>
<dbReference type="InterPro" id="IPR050738">
    <property type="entry name" value="Sulfatase"/>
</dbReference>
<keyword evidence="3 6" id="KW-0378">Hydrolase</keyword>
<sequence length="625" mass="68807">MTLSRRTALQALAASVVAGHAPMLSAEGNSLDRPNILWIVSEDNNPFIGAYGDRQARTPNIDALAKRGVLYRNVYSPAPVCAPTRFAILTGAYAETCSPAQHMRANAHLPAELRTYPEHLHNAGYYCTNNPKTDYNCDVVPARIWDESSPTAHWRNRPNGKPFLSVFNLMTTHESSLFRLAEGRERFRDVRIPAYLPPTAAIREDYASYYALMSAMDAQVGARLKELEDDGLAQDTIVFYYSDNGGVLPRSKRYCYDEGLRVAMVVYVPPKWRHLCPVPMGSEVTAPVNLVDLAPTLLSLADIPTPKTMQGRAFLGRHAAAPATYSFGMRNRMDERYDMVRTVTDGRYRYIRNYMPHRIWGMRGDFEWNLKSYQSWETEHLAGRLNPDQSRFFGPKPFEELYDLASDPDQLHNLVAAPAQRQRVAILRQALDRHMLAIVDNGFIPEGSPAEGYAASRDKSVYPLKAVMALAQAAARGDPRKLGLMTAALSHPNGVMRYWAATGLLTLKDRAHPAAAQLAKLAAGDPWASVRVVAAEALCHVGRAGHGVAVLATLSNAPGDIPPRLMALNALDSLGDMARPAMPALATAAGDPNEYISRAAKPLLARLKGEYRPDVVYSSGRPAGV</sequence>
<keyword evidence="7" id="KW-1185">Reference proteome</keyword>
<dbReference type="PROSITE" id="PS51318">
    <property type="entry name" value="TAT"/>
    <property type="match status" value="1"/>
</dbReference>
<evidence type="ECO:0000256" key="4">
    <source>
        <dbReference type="ARBA" id="ARBA00022837"/>
    </source>
</evidence>
<reference evidence="6 7" key="1">
    <citation type="submission" date="2020-08" db="EMBL/GenBank/DDBJ databases">
        <title>The genome sequence of Novosphingobium flavum 4Y4.</title>
        <authorList>
            <person name="Liu Y."/>
        </authorList>
    </citation>
    <scope>NUCLEOTIDE SEQUENCE [LARGE SCALE GENOMIC DNA]</scope>
    <source>
        <strain evidence="6 7">4Y4</strain>
    </source>
</reference>
<dbReference type="InterPro" id="IPR017850">
    <property type="entry name" value="Alkaline_phosphatase_core_sf"/>
</dbReference>
<protein>
    <submittedName>
        <fullName evidence="6">Sulfatase-like hydrolase/transferase</fullName>
    </submittedName>
</protein>
<feature type="domain" description="Sulfatase N-terminal" evidence="5">
    <location>
        <begin position="34"/>
        <end position="126"/>
    </location>
</feature>
<evidence type="ECO:0000313" key="6">
    <source>
        <dbReference type="EMBL" id="MBC2653584.1"/>
    </source>
</evidence>
<name>A0A7X1KDR1_9SPHN</name>
<dbReference type="EMBL" id="JACLAU010000059">
    <property type="protein sequence ID" value="MBC2653584.1"/>
    <property type="molecule type" value="Genomic_DNA"/>
</dbReference>
<gene>
    <name evidence="6" type="ORF">H7F49_18035</name>
</gene>
<dbReference type="GO" id="GO:0016740">
    <property type="term" value="F:transferase activity"/>
    <property type="evidence" value="ECO:0007669"/>
    <property type="project" value="UniProtKB-KW"/>
</dbReference>
<dbReference type="GO" id="GO:0004065">
    <property type="term" value="F:arylsulfatase activity"/>
    <property type="evidence" value="ECO:0007669"/>
    <property type="project" value="TreeGrafter"/>
</dbReference>
<evidence type="ECO:0000313" key="7">
    <source>
        <dbReference type="Proteomes" id="UP000520156"/>
    </source>
</evidence>
<dbReference type="PROSITE" id="PS00523">
    <property type="entry name" value="SULFATASE_1"/>
    <property type="match status" value="1"/>
</dbReference>
<dbReference type="CDD" id="cd16027">
    <property type="entry name" value="SGSH"/>
    <property type="match status" value="1"/>
</dbReference>
<dbReference type="InterPro" id="IPR016024">
    <property type="entry name" value="ARM-type_fold"/>
</dbReference>
<accession>A0A7X1KDR1</accession>
<dbReference type="AlphaFoldDB" id="A0A7X1KDR1"/>
<evidence type="ECO:0000256" key="2">
    <source>
        <dbReference type="ARBA" id="ARBA00022723"/>
    </source>
</evidence>
<dbReference type="PANTHER" id="PTHR42693:SF53">
    <property type="entry name" value="ENDO-4-O-SULFATASE"/>
    <property type="match status" value="1"/>
</dbReference>
<dbReference type="GO" id="GO:0046872">
    <property type="term" value="F:metal ion binding"/>
    <property type="evidence" value="ECO:0007669"/>
    <property type="project" value="UniProtKB-KW"/>
</dbReference>
<dbReference type="SUPFAM" id="SSF53649">
    <property type="entry name" value="Alkaline phosphatase-like"/>
    <property type="match status" value="1"/>
</dbReference>
<dbReference type="PANTHER" id="PTHR42693">
    <property type="entry name" value="ARYLSULFATASE FAMILY MEMBER"/>
    <property type="match status" value="1"/>
</dbReference>
<comment type="caution">
    <text evidence="6">The sequence shown here is derived from an EMBL/GenBank/DDBJ whole genome shotgun (WGS) entry which is preliminary data.</text>
</comment>
<keyword evidence="2" id="KW-0479">Metal-binding</keyword>
<evidence type="ECO:0000256" key="1">
    <source>
        <dbReference type="ARBA" id="ARBA00008779"/>
    </source>
</evidence>
<dbReference type="InterPro" id="IPR006311">
    <property type="entry name" value="TAT_signal"/>
</dbReference>
<dbReference type="InterPro" id="IPR000917">
    <property type="entry name" value="Sulfatase_N"/>
</dbReference>
<feature type="domain" description="Sulfatase N-terminal" evidence="5">
    <location>
        <begin position="129"/>
        <end position="303"/>
    </location>
</feature>
<comment type="similarity">
    <text evidence="1">Belongs to the sulfatase family.</text>
</comment>